<proteinExistence type="predicted"/>
<protein>
    <recommendedName>
        <fullName evidence="3">Nucleotidyltransferase</fullName>
    </recommendedName>
</protein>
<accession>A0ABQ2JHM3</accession>
<organism evidence="1 2">
    <name type="scientific">Deinococcus daejeonensis</name>
    <dbReference type="NCBI Taxonomy" id="1007098"/>
    <lineage>
        <taxon>Bacteria</taxon>
        <taxon>Thermotogati</taxon>
        <taxon>Deinococcota</taxon>
        <taxon>Deinococci</taxon>
        <taxon>Deinococcales</taxon>
        <taxon>Deinococcaceae</taxon>
        <taxon>Deinococcus</taxon>
    </lineage>
</organism>
<sequence>MTVISPTTSFTRFLTSRVRLDPQETATARGSRDWLLDQITRIAADPAHPLPELHPDRVEYFGSFARRTKPRELDDIDLMVLLHARGSTHEHLGGNQYAVYPGGPLTQFSTDGRTLNSRVVVNTFVQALKGVHQYRSSMVNRRQQAAVLRLTTRPWAFDVVPGFMMEADDAGIHHYLIPDGQGHWMRTNPLIDKKRVSDVNQVHLGAVLDVVRLVKWWAKRQRGLKIGSYLLEAILIQHFEIQPRRVTYRVDVEFSGALRAVSQAILYTVPDPKGIVPDINTVLLTDRMQYAQAFEAAHRKAEAALLAITPERARVAWGDLLGQDFLDA</sequence>
<name>A0ABQ2JHM3_9DEIO</name>
<keyword evidence="2" id="KW-1185">Reference proteome</keyword>
<reference evidence="2" key="1">
    <citation type="journal article" date="2019" name="Int. J. Syst. Evol. Microbiol.">
        <title>The Global Catalogue of Microorganisms (GCM) 10K type strain sequencing project: providing services to taxonomists for standard genome sequencing and annotation.</title>
        <authorList>
            <consortium name="The Broad Institute Genomics Platform"/>
            <consortium name="The Broad Institute Genome Sequencing Center for Infectious Disease"/>
            <person name="Wu L."/>
            <person name="Ma J."/>
        </authorList>
    </citation>
    <scope>NUCLEOTIDE SEQUENCE [LARGE SCALE GENOMIC DNA]</scope>
    <source>
        <strain evidence="2">JCM 16918</strain>
    </source>
</reference>
<dbReference type="RefSeq" id="WP_189059175.1">
    <property type="nucleotide sequence ID" value="NZ_BMOR01000030.1"/>
</dbReference>
<dbReference type="InterPro" id="IPR043519">
    <property type="entry name" value="NT_sf"/>
</dbReference>
<dbReference type="EMBL" id="BMOR01000030">
    <property type="protein sequence ID" value="GGN46026.1"/>
    <property type="molecule type" value="Genomic_DNA"/>
</dbReference>
<dbReference type="SUPFAM" id="SSF81301">
    <property type="entry name" value="Nucleotidyltransferase"/>
    <property type="match status" value="1"/>
</dbReference>
<evidence type="ECO:0000313" key="1">
    <source>
        <dbReference type="EMBL" id="GGN46026.1"/>
    </source>
</evidence>
<dbReference type="Proteomes" id="UP000645517">
    <property type="component" value="Unassembled WGS sequence"/>
</dbReference>
<evidence type="ECO:0000313" key="2">
    <source>
        <dbReference type="Proteomes" id="UP000645517"/>
    </source>
</evidence>
<gene>
    <name evidence="1" type="ORF">GCM10010842_36190</name>
</gene>
<comment type="caution">
    <text evidence="1">The sequence shown here is derived from an EMBL/GenBank/DDBJ whole genome shotgun (WGS) entry which is preliminary data.</text>
</comment>
<evidence type="ECO:0008006" key="3">
    <source>
        <dbReference type="Google" id="ProtNLM"/>
    </source>
</evidence>